<protein>
    <submittedName>
        <fullName evidence="1">Uncharacterized protein</fullName>
    </submittedName>
</protein>
<dbReference type="EMBL" id="CM037155">
    <property type="protein sequence ID" value="KAH7845602.1"/>
    <property type="molecule type" value="Genomic_DNA"/>
</dbReference>
<reference evidence="1 2" key="1">
    <citation type="journal article" date="2021" name="Hortic Res">
        <title>High-quality reference genome and annotation aids understanding of berry development for evergreen blueberry (Vaccinium darrowii).</title>
        <authorList>
            <person name="Yu J."/>
            <person name="Hulse-Kemp A.M."/>
            <person name="Babiker E."/>
            <person name="Staton M."/>
        </authorList>
    </citation>
    <scope>NUCLEOTIDE SEQUENCE [LARGE SCALE GENOMIC DNA]</scope>
    <source>
        <strain evidence="2">cv. NJ 8807/NJ 8810</strain>
        <tissue evidence="1">Young leaf</tissue>
    </source>
</reference>
<evidence type="ECO:0000313" key="1">
    <source>
        <dbReference type="EMBL" id="KAH7845602.1"/>
    </source>
</evidence>
<gene>
    <name evidence="1" type="ORF">Vadar_003997</name>
</gene>
<sequence>MSRTENEAKCYDVYGFDKELLEMVPKLVLAVLFLYPMIAKTEEERILQDSERKGPGATQDSFRVAQV</sequence>
<evidence type="ECO:0000313" key="2">
    <source>
        <dbReference type="Proteomes" id="UP000828048"/>
    </source>
</evidence>
<comment type="caution">
    <text evidence="1">The sequence shown here is derived from an EMBL/GenBank/DDBJ whole genome shotgun (WGS) entry which is preliminary data.</text>
</comment>
<accession>A0ACB7XX72</accession>
<keyword evidence="2" id="KW-1185">Reference proteome</keyword>
<name>A0ACB7XX72_9ERIC</name>
<organism evidence="1 2">
    <name type="scientific">Vaccinium darrowii</name>
    <dbReference type="NCBI Taxonomy" id="229202"/>
    <lineage>
        <taxon>Eukaryota</taxon>
        <taxon>Viridiplantae</taxon>
        <taxon>Streptophyta</taxon>
        <taxon>Embryophyta</taxon>
        <taxon>Tracheophyta</taxon>
        <taxon>Spermatophyta</taxon>
        <taxon>Magnoliopsida</taxon>
        <taxon>eudicotyledons</taxon>
        <taxon>Gunneridae</taxon>
        <taxon>Pentapetalae</taxon>
        <taxon>asterids</taxon>
        <taxon>Ericales</taxon>
        <taxon>Ericaceae</taxon>
        <taxon>Vaccinioideae</taxon>
        <taxon>Vaccinieae</taxon>
        <taxon>Vaccinium</taxon>
    </lineage>
</organism>
<dbReference type="Proteomes" id="UP000828048">
    <property type="component" value="Chromosome 5"/>
</dbReference>
<proteinExistence type="predicted"/>